<comment type="caution">
    <text evidence="2">The sequence shown here is derived from an EMBL/GenBank/DDBJ whole genome shotgun (WGS) entry which is preliminary data.</text>
</comment>
<name>A0A9Q3E6Y9_9BASI</name>
<dbReference type="EMBL" id="AVOT02022770">
    <property type="protein sequence ID" value="MBW0512387.1"/>
    <property type="molecule type" value="Genomic_DNA"/>
</dbReference>
<feature type="domain" description="Integrase zinc-binding" evidence="1">
    <location>
        <begin position="125"/>
        <end position="161"/>
    </location>
</feature>
<gene>
    <name evidence="2" type="ORF">O181_052102</name>
</gene>
<dbReference type="Proteomes" id="UP000765509">
    <property type="component" value="Unassembled WGS sequence"/>
</dbReference>
<evidence type="ECO:0000313" key="2">
    <source>
        <dbReference type="EMBL" id="MBW0512387.1"/>
    </source>
</evidence>
<dbReference type="AlphaFoldDB" id="A0A9Q3E6Y9"/>
<proteinExistence type="predicted"/>
<reference evidence="2" key="1">
    <citation type="submission" date="2021-03" db="EMBL/GenBank/DDBJ databases">
        <title>Draft genome sequence of rust myrtle Austropuccinia psidii MF-1, a brazilian biotype.</title>
        <authorList>
            <person name="Quecine M.C."/>
            <person name="Pachon D.M.R."/>
            <person name="Bonatelli M.L."/>
            <person name="Correr F.H."/>
            <person name="Franceschini L.M."/>
            <person name="Leite T.F."/>
            <person name="Margarido G.R.A."/>
            <person name="Almeida C.A."/>
            <person name="Ferrarezi J.A."/>
            <person name="Labate C.A."/>
        </authorList>
    </citation>
    <scope>NUCLEOTIDE SEQUENCE</scope>
    <source>
        <strain evidence="2">MF-1</strain>
    </source>
</reference>
<organism evidence="2 3">
    <name type="scientific">Austropuccinia psidii MF-1</name>
    <dbReference type="NCBI Taxonomy" id="1389203"/>
    <lineage>
        <taxon>Eukaryota</taxon>
        <taxon>Fungi</taxon>
        <taxon>Dikarya</taxon>
        <taxon>Basidiomycota</taxon>
        <taxon>Pucciniomycotina</taxon>
        <taxon>Pucciniomycetes</taxon>
        <taxon>Pucciniales</taxon>
        <taxon>Sphaerophragmiaceae</taxon>
        <taxon>Austropuccinia</taxon>
    </lineage>
</organism>
<evidence type="ECO:0000313" key="3">
    <source>
        <dbReference type="Proteomes" id="UP000765509"/>
    </source>
</evidence>
<evidence type="ECO:0000259" key="1">
    <source>
        <dbReference type="Pfam" id="PF17921"/>
    </source>
</evidence>
<protein>
    <recommendedName>
        <fullName evidence="1">Integrase zinc-binding domain-containing protein</fullName>
    </recommendedName>
</protein>
<keyword evidence="3" id="KW-1185">Reference proteome</keyword>
<dbReference type="Gene3D" id="1.10.340.70">
    <property type="match status" value="1"/>
</dbReference>
<accession>A0A9Q3E6Y9</accession>
<sequence length="177" mass="20635">MSMVHEAGNIRKTSDGLSGWELTNTPKNPCYVPENEEPQILIGGITITDVETEFFEEAIESYKQDKNCHILISVIDKHCKDAYLANSSDYIWKLSYDNGRFYSLYGILYHRSKHTCVMVLYIRMLINTILLEYHDNIYYGKLSDNRTMERIHTCYWWPSWLKMSLNTAIVVTGAKCQ</sequence>
<dbReference type="InterPro" id="IPR041588">
    <property type="entry name" value="Integrase_H2C2"/>
</dbReference>
<dbReference type="Pfam" id="PF17921">
    <property type="entry name" value="Integrase_H2C2"/>
    <property type="match status" value="1"/>
</dbReference>